<name>A0A165D5P1_9APHY</name>
<dbReference type="InParanoid" id="A0A165D5P1"/>
<gene>
    <name evidence="1" type="ORF">LAESUDRAFT_761315</name>
</gene>
<accession>A0A165D5P1</accession>
<protein>
    <recommendedName>
        <fullName evidence="3">BTB domain-containing protein</fullName>
    </recommendedName>
</protein>
<dbReference type="AlphaFoldDB" id="A0A165D5P1"/>
<keyword evidence="2" id="KW-1185">Reference proteome</keyword>
<dbReference type="Proteomes" id="UP000076871">
    <property type="component" value="Unassembled WGS sequence"/>
</dbReference>
<evidence type="ECO:0000313" key="2">
    <source>
        <dbReference type="Proteomes" id="UP000076871"/>
    </source>
</evidence>
<dbReference type="EMBL" id="KV427638">
    <property type="protein sequence ID" value="KZT04195.1"/>
    <property type="molecule type" value="Genomic_DNA"/>
</dbReference>
<proteinExistence type="predicted"/>
<organism evidence="1 2">
    <name type="scientific">Laetiporus sulphureus 93-53</name>
    <dbReference type="NCBI Taxonomy" id="1314785"/>
    <lineage>
        <taxon>Eukaryota</taxon>
        <taxon>Fungi</taxon>
        <taxon>Dikarya</taxon>
        <taxon>Basidiomycota</taxon>
        <taxon>Agaricomycotina</taxon>
        <taxon>Agaricomycetes</taxon>
        <taxon>Polyporales</taxon>
        <taxon>Laetiporus</taxon>
    </lineage>
</organism>
<dbReference type="RefSeq" id="XP_040761935.1">
    <property type="nucleotide sequence ID" value="XM_040912892.1"/>
</dbReference>
<reference evidence="1 2" key="1">
    <citation type="journal article" date="2016" name="Mol. Biol. Evol.">
        <title>Comparative Genomics of Early-Diverging Mushroom-Forming Fungi Provides Insights into the Origins of Lignocellulose Decay Capabilities.</title>
        <authorList>
            <person name="Nagy L.G."/>
            <person name="Riley R."/>
            <person name="Tritt A."/>
            <person name="Adam C."/>
            <person name="Daum C."/>
            <person name="Floudas D."/>
            <person name="Sun H."/>
            <person name="Yadav J.S."/>
            <person name="Pangilinan J."/>
            <person name="Larsson K.H."/>
            <person name="Matsuura K."/>
            <person name="Barry K."/>
            <person name="Labutti K."/>
            <person name="Kuo R."/>
            <person name="Ohm R.A."/>
            <person name="Bhattacharya S.S."/>
            <person name="Shirouzu T."/>
            <person name="Yoshinaga Y."/>
            <person name="Martin F.M."/>
            <person name="Grigoriev I.V."/>
            <person name="Hibbett D.S."/>
        </authorList>
    </citation>
    <scope>NUCLEOTIDE SEQUENCE [LARGE SCALE GENOMIC DNA]</scope>
    <source>
        <strain evidence="1 2">93-53</strain>
    </source>
</reference>
<dbReference type="GeneID" id="63829920"/>
<sequence>MSISCSDGLSTAKEAMETSVKQSEKYYFNTGDHICQAENVLYKIHTLILRTRGVDMWADISALPQGITRDGYSDDAPTIIPQATAKEFEYLLEYVYGK</sequence>
<evidence type="ECO:0000313" key="1">
    <source>
        <dbReference type="EMBL" id="KZT04195.1"/>
    </source>
</evidence>
<evidence type="ECO:0008006" key="3">
    <source>
        <dbReference type="Google" id="ProtNLM"/>
    </source>
</evidence>
<dbReference type="OrthoDB" id="2367075at2759"/>